<dbReference type="Proteomes" id="UP000185663">
    <property type="component" value="Chromosome I"/>
</dbReference>
<reference evidence="1 2" key="1">
    <citation type="submission" date="2016-10" db="EMBL/GenBank/DDBJ databases">
        <authorList>
            <person name="de Groot N.N."/>
        </authorList>
    </citation>
    <scope>NUCLEOTIDE SEQUENCE [LARGE SCALE GENOMIC DNA]</scope>
    <source>
        <strain evidence="1 2">DSM 22126</strain>
    </source>
</reference>
<keyword evidence="2" id="KW-1185">Reference proteome</keyword>
<organism evidence="1 2">
    <name type="scientific">Paraoerskovia marina</name>
    <dbReference type="NCBI Taxonomy" id="545619"/>
    <lineage>
        <taxon>Bacteria</taxon>
        <taxon>Bacillati</taxon>
        <taxon>Actinomycetota</taxon>
        <taxon>Actinomycetes</taxon>
        <taxon>Micrococcales</taxon>
        <taxon>Cellulomonadaceae</taxon>
        <taxon>Paraoerskovia</taxon>
    </lineage>
</organism>
<dbReference type="AlphaFoldDB" id="A0A1H1V1G1"/>
<proteinExistence type="predicted"/>
<gene>
    <name evidence="1" type="ORF">SAMN04489860_2365</name>
</gene>
<evidence type="ECO:0000313" key="1">
    <source>
        <dbReference type="EMBL" id="SDS78617.1"/>
    </source>
</evidence>
<protein>
    <submittedName>
        <fullName evidence="1">Uncharacterized protein</fullName>
    </submittedName>
</protein>
<dbReference type="EMBL" id="LT629776">
    <property type="protein sequence ID" value="SDS78617.1"/>
    <property type="molecule type" value="Genomic_DNA"/>
</dbReference>
<accession>A0A1H1V1G1</accession>
<evidence type="ECO:0000313" key="2">
    <source>
        <dbReference type="Proteomes" id="UP000185663"/>
    </source>
</evidence>
<name>A0A1H1V1G1_9CELL</name>
<sequence length="226" mass="24079">MTRFTSNLVVRSRAVTMAAAVGLLAAIGMAGGSLVAAASEPTAPPVPDDTVAISVIGDLPDGEFDLQDLQNVGVSEGQVAMISEGQEPVAAMAGMAMAADPNNPYQIMATWSDSKGRALAMRWGSSSWGWLKVNNKHNLTTAAVRTTTKYPKERKVESASSIRYRTPVHRVECKLWGLSCKVVETKTVRVVANPTKLSDGKAKGIITAYCEGVTWCPNWVKNAINA</sequence>